<proteinExistence type="predicted"/>
<dbReference type="GO" id="GO:0010181">
    <property type="term" value="F:FMN binding"/>
    <property type="evidence" value="ECO:0007669"/>
    <property type="project" value="TreeGrafter"/>
</dbReference>
<feature type="domain" description="NADPH-dependent FMN reductase-like" evidence="1">
    <location>
        <begin position="5"/>
        <end position="145"/>
    </location>
</feature>
<evidence type="ECO:0000259" key="1">
    <source>
        <dbReference type="Pfam" id="PF03358"/>
    </source>
</evidence>
<evidence type="ECO:0000313" key="3">
    <source>
        <dbReference type="Proteomes" id="UP000046176"/>
    </source>
</evidence>
<gene>
    <name evidence="2" type="ORF">NGAL_HAMBI1145_17090</name>
</gene>
<dbReference type="Proteomes" id="UP000046176">
    <property type="component" value="Unassembled WGS sequence"/>
</dbReference>
<dbReference type="SUPFAM" id="SSF52218">
    <property type="entry name" value="Flavoproteins"/>
    <property type="match status" value="1"/>
</dbReference>
<accession>A0A0T7FE08</accession>
<sequence>MARLQIAVIVGSARQASLNRLLALALTRLAKPDVEFEWVTIRDLPIFDQEVLDAGTPPQVERLKAEIRRADALLFVTPEHNRSISAMLKNAIDWASRPRDTSAWAGKPAAITGASYGRIGTAAAQQHLRAILGCLDVAVMGLPEAFIHLPPGLITPEGDVTNEETRLFLQQFMDQFDRWASRFAGKASVAA</sequence>
<organism evidence="2 3">
    <name type="scientific">Neorhizobium galegae bv. officinalis</name>
    <dbReference type="NCBI Taxonomy" id="323656"/>
    <lineage>
        <taxon>Bacteria</taxon>
        <taxon>Pseudomonadati</taxon>
        <taxon>Pseudomonadota</taxon>
        <taxon>Alphaproteobacteria</taxon>
        <taxon>Hyphomicrobiales</taxon>
        <taxon>Rhizobiaceae</taxon>
        <taxon>Rhizobium/Agrobacterium group</taxon>
        <taxon>Neorhizobium</taxon>
    </lineage>
</organism>
<evidence type="ECO:0000313" key="2">
    <source>
        <dbReference type="EMBL" id="CDZ33193.1"/>
    </source>
</evidence>
<dbReference type="OrthoDB" id="9812295at2"/>
<dbReference type="Gene3D" id="3.40.50.360">
    <property type="match status" value="1"/>
</dbReference>
<dbReference type="Pfam" id="PF03358">
    <property type="entry name" value="FMN_red"/>
    <property type="match status" value="1"/>
</dbReference>
<dbReference type="EMBL" id="CCRH01000004">
    <property type="protein sequence ID" value="CDZ33193.1"/>
    <property type="molecule type" value="Genomic_DNA"/>
</dbReference>
<dbReference type="InterPro" id="IPR029039">
    <property type="entry name" value="Flavoprotein-like_sf"/>
</dbReference>
<name>A0A0T7FE08_NEOGA</name>
<dbReference type="InterPro" id="IPR050712">
    <property type="entry name" value="NAD(P)H-dep_reductase"/>
</dbReference>
<dbReference type="RefSeq" id="WP_046665947.1">
    <property type="nucleotide sequence ID" value="NZ_CCRH01000004.1"/>
</dbReference>
<dbReference type="PANTHER" id="PTHR30543">
    <property type="entry name" value="CHROMATE REDUCTASE"/>
    <property type="match status" value="1"/>
</dbReference>
<dbReference type="GO" id="GO:0005829">
    <property type="term" value="C:cytosol"/>
    <property type="evidence" value="ECO:0007669"/>
    <property type="project" value="TreeGrafter"/>
</dbReference>
<dbReference type="PANTHER" id="PTHR30543:SF21">
    <property type="entry name" value="NAD(P)H-DEPENDENT FMN REDUCTASE LOT6"/>
    <property type="match status" value="1"/>
</dbReference>
<dbReference type="InterPro" id="IPR005025">
    <property type="entry name" value="FMN_Rdtase-like_dom"/>
</dbReference>
<reference evidence="2 3" key="1">
    <citation type="submission" date="2014-08" db="EMBL/GenBank/DDBJ databases">
        <authorList>
            <person name="Chen Y.-H."/>
        </authorList>
    </citation>
    <scope>NUCLEOTIDE SEQUENCE [LARGE SCALE GENOMIC DNA]</scope>
</reference>
<dbReference type="AlphaFoldDB" id="A0A0T7FE08"/>
<dbReference type="GO" id="GO:0016491">
    <property type="term" value="F:oxidoreductase activity"/>
    <property type="evidence" value="ECO:0007669"/>
    <property type="project" value="InterPro"/>
</dbReference>
<protein>
    <submittedName>
        <fullName evidence="2">Flavin reductase</fullName>
    </submittedName>
</protein>